<dbReference type="OrthoDB" id="9800058at2"/>
<dbReference type="Pfam" id="PF13419">
    <property type="entry name" value="HAD_2"/>
    <property type="match status" value="1"/>
</dbReference>
<organism evidence="1 2">
    <name type="scientific">Corynebacterium crudilactis</name>
    <dbReference type="NCBI Taxonomy" id="1652495"/>
    <lineage>
        <taxon>Bacteria</taxon>
        <taxon>Bacillati</taxon>
        <taxon>Actinomycetota</taxon>
        <taxon>Actinomycetes</taxon>
        <taxon>Mycobacteriales</taxon>
        <taxon>Corynebacteriaceae</taxon>
        <taxon>Corynebacterium</taxon>
    </lineage>
</organism>
<dbReference type="InterPro" id="IPR006439">
    <property type="entry name" value="HAD-SF_hydro_IA"/>
</dbReference>
<name>A0A172QVD7_9CORY</name>
<dbReference type="PANTHER" id="PTHR43481">
    <property type="entry name" value="FRUCTOSE-1-PHOSPHATE PHOSPHATASE"/>
    <property type="match status" value="1"/>
</dbReference>
<gene>
    <name evidence="1" type="ORF">ccrud_11010</name>
</gene>
<evidence type="ECO:0000313" key="1">
    <source>
        <dbReference type="EMBL" id="ANE04683.1"/>
    </source>
</evidence>
<dbReference type="NCBIfam" id="TIGR01509">
    <property type="entry name" value="HAD-SF-IA-v3"/>
    <property type="match status" value="1"/>
</dbReference>
<evidence type="ECO:0008006" key="3">
    <source>
        <dbReference type="Google" id="ProtNLM"/>
    </source>
</evidence>
<dbReference type="Gene3D" id="1.10.150.240">
    <property type="entry name" value="Putative phosphatase, domain 2"/>
    <property type="match status" value="1"/>
</dbReference>
<dbReference type="SFLD" id="SFLDG01129">
    <property type="entry name" value="C1.5:_HAD__Beta-PGM__Phosphata"/>
    <property type="match status" value="1"/>
</dbReference>
<dbReference type="InterPro" id="IPR051806">
    <property type="entry name" value="HAD-like_SPP"/>
</dbReference>
<evidence type="ECO:0000313" key="2">
    <source>
        <dbReference type="Proteomes" id="UP000076929"/>
    </source>
</evidence>
<dbReference type="GO" id="GO:0050308">
    <property type="term" value="F:sugar-phosphatase activity"/>
    <property type="evidence" value="ECO:0007669"/>
    <property type="project" value="TreeGrafter"/>
</dbReference>
<dbReference type="AlphaFoldDB" id="A0A172QVD7"/>
<dbReference type="SUPFAM" id="SSF56784">
    <property type="entry name" value="HAD-like"/>
    <property type="match status" value="1"/>
</dbReference>
<dbReference type="KEGG" id="ccjz:ccrud_11010"/>
<dbReference type="SFLD" id="SFLDS00003">
    <property type="entry name" value="Haloacid_Dehalogenase"/>
    <property type="match status" value="1"/>
</dbReference>
<keyword evidence="2" id="KW-1185">Reference proteome</keyword>
<dbReference type="RefSeq" id="WP_066567570.1">
    <property type="nucleotide sequence ID" value="NZ_CP015622.1"/>
</dbReference>
<dbReference type="InterPro" id="IPR023214">
    <property type="entry name" value="HAD_sf"/>
</dbReference>
<dbReference type="InterPro" id="IPR041492">
    <property type="entry name" value="HAD_2"/>
</dbReference>
<dbReference type="PANTHER" id="PTHR43481:SF4">
    <property type="entry name" value="GLYCEROL-1-PHOSPHATE PHOSPHOHYDROLASE 1-RELATED"/>
    <property type="match status" value="1"/>
</dbReference>
<dbReference type="InterPro" id="IPR036412">
    <property type="entry name" value="HAD-like_sf"/>
</dbReference>
<dbReference type="Proteomes" id="UP000076929">
    <property type="component" value="Chromosome"/>
</dbReference>
<dbReference type="STRING" id="1652495.ccrud_11010"/>
<dbReference type="Gene3D" id="3.40.50.1000">
    <property type="entry name" value="HAD superfamily/HAD-like"/>
    <property type="match status" value="1"/>
</dbReference>
<dbReference type="InterPro" id="IPR023198">
    <property type="entry name" value="PGP-like_dom2"/>
</dbReference>
<sequence>MISPTAPQILAETDAILFDFNGTLSNDEDLLQSCYAQALLELNYPALGVTEYEALLGRSEPDIAETLIRARSDKDIKAQTTLLIDAVARQYQTACQQVPRVSTATVFMIKELAKTHKLGIVTGTLRRLIEPVLSDLGIAEYFHTVITIEDVHKGKPAPEGFLLGAAHLHISPSKIMVFEDSAAGVAAAHAAGMKVIAVGPAAGLSEFLEKIEDFPHIAV</sequence>
<proteinExistence type="predicted"/>
<protein>
    <recommendedName>
        <fullName evidence="3">Phosphatase</fullName>
    </recommendedName>
</protein>
<dbReference type="EMBL" id="CP015622">
    <property type="protein sequence ID" value="ANE04683.1"/>
    <property type="molecule type" value="Genomic_DNA"/>
</dbReference>
<reference evidence="1 2" key="1">
    <citation type="submission" date="2016-05" db="EMBL/GenBank/DDBJ databases">
        <title>Complete genome sequence of Corynebacterium crudilactis, a new Corynebacterium species isolated from raw cow's milk.</title>
        <authorList>
            <person name="Christian R."/>
            <person name="Zimmermann J."/>
            <person name="Lipski A."/>
            <person name="Kalinowski J."/>
        </authorList>
    </citation>
    <scope>NUCLEOTIDE SEQUENCE [LARGE SCALE GENOMIC DNA]</scope>
    <source>
        <strain evidence="1 2">JZ16</strain>
    </source>
</reference>
<accession>A0A172QVD7</accession>